<dbReference type="RefSeq" id="XP_012187288.1">
    <property type="nucleotide sequence ID" value="XM_012331898.1"/>
</dbReference>
<dbReference type="PANTHER" id="PTHR42901:SF1">
    <property type="entry name" value="ALCOHOL DEHYDROGENASE"/>
    <property type="match status" value="1"/>
</dbReference>
<dbReference type="OrthoDB" id="6251714at2759"/>
<dbReference type="PANTHER" id="PTHR42901">
    <property type="entry name" value="ALCOHOL DEHYDROGENASE"/>
    <property type="match status" value="1"/>
</dbReference>
<organism evidence="5 6">
    <name type="scientific">Pseudozyma hubeiensis (strain SY62)</name>
    <name type="common">Yeast</name>
    <dbReference type="NCBI Taxonomy" id="1305764"/>
    <lineage>
        <taxon>Eukaryota</taxon>
        <taxon>Fungi</taxon>
        <taxon>Dikarya</taxon>
        <taxon>Basidiomycota</taxon>
        <taxon>Ustilaginomycotina</taxon>
        <taxon>Ustilaginomycetes</taxon>
        <taxon>Ustilaginales</taxon>
        <taxon>Ustilaginaceae</taxon>
        <taxon>Pseudozyma</taxon>
    </lineage>
</organism>
<dbReference type="GO" id="GO:0016616">
    <property type="term" value="F:oxidoreductase activity, acting on the CH-OH group of donors, NAD or NADP as acceptor"/>
    <property type="evidence" value="ECO:0007669"/>
    <property type="project" value="UniProtKB-ARBA"/>
</dbReference>
<dbReference type="Proteomes" id="UP000014071">
    <property type="component" value="Unassembled WGS sequence"/>
</dbReference>
<name>R9NYF6_PSEHS</name>
<dbReference type="InterPro" id="IPR002347">
    <property type="entry name" value="SDR_fam"/>
</dbReference>
<evidence type="ECO:0000313" key="5">
    <source>
        <dbReference type="EMBL" id="GAC93701.1"/>
    </source>
</evidence>
<dbReference type="PRINTS" id="PR00081">
    <property type="entry name" value="GDHRDH"/>
</dbReference>
<evidence type="ECO:0000313" key="6">
    <source>
        <dbReference type="Proteomes" id="UP000014071"/>
    </source>
</evidence>
<dbReference type="Pfam" id="PF00106">
    <property type="entry name" value="adh_short"/>
    <property type="match status" value="1"/>
</dbReference>
<dbReference type="EMBL" id="DF238778">
    <property type="protein sequence ID" value="GAC93701.1"/>
    <property type="molecule type" value="Genomic_DNA"/>
</dbReference>
<reference evidence="6" key="1">
    <citation type="journal article" date="2013" name="Genome Announc.">
        <title>Draft genome sequence of the basidiomycetous yeast-like fungus Pseudozyma hubeiensis SY62, which produces an abundant amount of the biosurfactant mannosylerythritol lipids.</title>
        <authorList>
            <person name="Konishi M."/>
            <person name="Hatada Y."/>
            <person name="Horiuchi J."/>
        </authorList>
    </citation>
    <scope>NUCLEOTIDE SEQUENCE [LARGE SCALE GENOMIC DNA]</scope>
    <source>
        <strain evidence="6">SY62</strain>
    </source>
</reference>
<dbReference type="eggNOG" id="KOG1205">
    <property type="taxonomic scope" value="Eukaryota"/>
</dbReference>
<evidence type="ECO:0000259" key="4">
    <source>
        <dbReference type="SMART" id="SM00822"/>
    </source>
</evidence>
<dbReference type="FunFam" id="3.40.50.720:FF:000047">
    <property type="entry name" value="NADP-dependent L-serine/L-allo-threonine dehydrogenase"/>
    <property type="match status" value="1"/>
</dbReference>
<dbReference type="SMART" id="SM00822">
    <property type="entry name" value="PKS_KR"/>
    <property type="match status" value="1"/>
</dbReference>
<proteinExistence type="inferred from homology"/>
<dbReference type="GeneID" id="24106567"/>
<dbReference type="InterPro" id="IPR036291">
    <property type="entry name" value="NAD(P)-bd_dom_sf"/>
</dbReference>
<dbReference type="InterPro" id="IPR057326">
    <property type="entry name" value="KR_dom"/>
</dbReference>
<evidence type="ECO:0000256" key="1">
    <source>
        <dbReference type="ARBA" id="ARBA00006484"/>
    </source>
</evidence>
<dbReference type="SUPFAM" id="SSF51735">
    <property type="entry name" value="NAD(P)-binding Rossmann-fold domains"/>
    <property type="match status" value="1"/>
</dbReference>
<sequence>MTLGHSLVRLSKSLPATPSPHDCRIGSAQAPCCMSFAALPRIFASRIVPQAVAAASVRRLAVLPSSTRLAPRAFTSSSIVKTLSNSGPDRIFPSMTTVFPTQRLHNKTVLVTGASGGIGKETAILFARAGCNVILTARRAEELSAAATECSLANQQGQTGAGGNFAAITLDMRDRTQLDGLISSLPDWAKDVDILVNNAGLVLGTDKVGDISPEEIDVMIDTNVKGLIHLTQIFVKEFKKRNAGHVINLGSIAGREGYPGGSIYCATKFAVNAFTSALLKELVDTPIRVTEIQPGMVETSFSVTRFRGDKDAAGKVYQGLQPLTGQDIAEEIVWAANRPAHVNIAETLVFPVNQASPYHAYRGGH</sequence>
<keyword evidence="2" id="KW-0560">Oxidoreductase</keyword>
<dbReference type="AlphaFoldDB" id="R9NYF6"/>
<gene>
    <name evidence="5" type="ORF">PHSY_001266</name>
</gene>
<keyword evidence="6" id="KW-1185">Reference proteome</keyword>
<accession>R9NYF6</accession>
<feature type="domain" description="Ketoreductase" evidence="4">
    <location>
        <begin position="107"/>
        <end position="300"/>
    </location>
</feature>
<evidence type="ECO:0000256" key="3">
    <source>
        <dbReference type="RuleBase" id="RU000363"/>
    </source>
</evidence>
<dbReference type="Gene3D" id="3.40.50.720">
    <property type="entry name" value="NAD(P)-binding Rossmann-like Domain"/>
    <property type="match status" value="1"/>
</dbReference>
<evidence type="ECO:0000256" key="2">
    <source>
        <dbReference type="ARBA" id="ARBA00023002"/>
    </source>
</evidence>
<comment type="similarity">
    <text evidence="1 3">Belongs to the short-chain dehydrogenases/reductases (SDR) family.</text>
</comment>
<dbReference type="PRINTS" id="PR00080">
    <property type="entry name" value="SDRFAMILY"/>
</dbReference>
<protein>
    <submittedName>
        <fullName evidence="5">NADP-dependent L-serine/L-allo-threonine dehydrogenase</fullName>
    </submittedName>
</protein>
<dbReference type="HOGENOM" id="CLU_010194_2_10_1"/>
<dbReference type="STRING" id="1305764.R9NYF6"/>